<evidence type="ECO:0000313" key="1">
    <source>
        <dbReference type="EMBL" id="MDJ1168119.1"/>
    </source>
</evidence>
<comment type="caution">
    <text evidence="1">The sequence shown here is derived from an EMBL/GenBank/DDBJ whole genome shotgun (WGS) entry which is preliminary data.</text>
</comment>
<proteinExistence type="predicted"/>
<dbReference type="RefSeq" id="WP_283751886.1">
    <property type="nucleotide sequence ID" value="NZ_JAQOSP010000006.1"/>
</dbReference>
<evidence type="ECO:0000313" key="2">
    <source>
        <dbReference type="Proteomes" id="UP001235303"/>
    </source>
</evidence>
<name>A0ABT7AMJ7_9CYAN</name>
<accession>A0ABT7AMJ7</accession>
<dbReference type="EMBL" id="JAQOSP010000006">
    <property type="protein sequence ID" value="MDJ1168119.1"/>
    <property type="molecule type" value="Genomic_DNA"/>
</dbReference>
<gene>
    <name evidence="1" type="ORF">PMG71_01605</name>
</gene>
<keyword evidence="2" id="KW-1185">Reference proteome</keyword>
<evidence type="ECO:0008006" key="3">
    <source>
        <dbReference type="Google" id="ProtNLM"/>
    </source>
</evidence>
<protein>
    <recommendedName>
        <fullName evidence="3">ADP-heptose:LPS heptosyltransferase</fullName>
    </recommendedName>
</protein>
<organism evidence="1 2">
    <name type="scientific">Roseofilum acuticapitatum BLCC-M154</name>
    <dbReference type="NCBI Taxonomy" id="3022444"/>
    <lineage>
        <taxon>Bacteria</taxon>
        <taxon>Bacillati</taxon>
        <taxon>Cyanobacteriota</taxon>
        <taxon>Cyanophyceae</taxon>
        <taxon>Desertifilales</taxon>
        <taxon>Desertifilaceae</taxon>
        <taxon>Roseofilum</taxon>
        <taxon>Roseofilum acuticapitatum</taxon>
    </lineage>
</organism>
<sequence>MSFFLSKWNKLQSFKDYCKDFLYWQKLSLKIAFKNNEWMVLCPYGIGDTYFVCSLADEFLKRNGGDRFSVVVKSCHQDIPKLFEKHISRVITLDYHNTRAIKRFNKFQPGSMIIGHPEFYMNGQLLKQMGYKGITLLDLYKIIFGLTLDTPVLSPQVDECSFEKAEQKIKLMNLPIGKTVILAPQSNALNPVDFNFWVKLAKILEIRGWKVCTNTVKAENCIPGTVPLTFSLLEAIPLVELAGWIIASRSGLCDLIGSANVKMTVLYKDQINSYNSCSMLDMYSLKKIGFDNPKIYEYQYSFNIYDDKKNDNFIEKIIKEQGS</sequence>
<dbReference type="Proteomes" id="UP001235303">
    <property type="component" value="Unassembled WGS sequence"/>
</dbReference>
<reference evidence="1 2" key="1">
    <citation type="submission" date="2023-01" db="EMBL/GenBank/DDBJ databases">
        <title>Novel diversity within Roseofilum (Cyanobacteria; Desertifilaceae) from marine benthic mats with descriptions of four novel species.</title>
        <authorList>
            <person name="Wang Y."/>
            <person name="Berthold D.E."/>
            <person name="Hu J."/>
            <person name="Lefler F.W."/>
            <person name="Laughinghouse H.D. IV."/>
        </authorList>
    </citation>
    <scope>NUCLEOTIDE SEQUENCE [LARGE SCALE GENOMIC DNA]</scope>
    <source>
        <strain evidence="1 2">BLCC-M154</strain>
    </source>
</reference>